<gene>
    <name evidence="2" type="ORF">LX16_3049</name>
</gene>
<keyword evidence="3" id="KW-1185">Reference proteome</keyword>
<sequence length="665" mass="72370">MSQVISEVRSAPPSAHAAMGLLLAGMAAAPVLAVASPWWVFGSVLAGTYVAEMWTARKIPAFVDILRRVQLGTSVLTLIRQMSVMLLVAAYGTVSTIGLLVLAAGVVTAHLVRALVTGLETYVTQRRKLPVASRNVDLSKLRIPDALHPRWMPSQRRILFEMDIPITVGVLAAIGSGVEWPVPAGCAVAVVIAGLRAVVLLVDAKRNRHLARKRWVLDRVREQVARSKPEVALYFTGSLTSIYQINMWLRTVEQLNRPAVIIMRERGLLQQLGPTSTPTVCIPDNIDLMNFALPTIRTALYPGNAGKNIHMLRIPGVTHVFIGHGDSDKPASFNPFSKVYNQIWSAGRAGRDRYRVADIGVRDEEIREVGRPQLQDVVAASEHRAPEALTVLYAPTWEGWTANLQHTSLVTMGPHLVEYLLKEVPGVRVLYRPHPLTGTRDRATSAAHRRITELLDAANTRDGLPPAGWVPPELAPIAAEIARLGASPTGIDEAQRSRDAGTARADLGDEIERLRRRWQDGYWGAAGPQQHHVVAHMPLPTLYEMFNQADVLVTDISSVVSDFIASEKPYVVCNPSGGDAAAFQTANPSTKGGYLLSPGLSGLGDIVEHVRKLRADPTYRDPLAPERTRLREYLLGPAEPSSAVRFAAAVDEAVAAARGAERAAE</sequence>
<evidence type="ECO:0000256" key="1">
    <source>
        <dbReference type="SAM" id="Phobius"/>
    </source>
</evidence>
<feature type="transmembrane region" description="Helical" evidence="1">
    <location>
        <begin position="231"/>
        <end position="249"/>
    </location>
</feature>
<dbReference type="EMBL" id="VLLL01000006">
    <property type="protein sequence ID" value="TWJ12293.1"/>
    <property type="molecule type" value="Genomic_DNA"/>
</dbReference>
<evidence type="ECO:0008006" key="4">
    <source>
        <dbReference type="Google" id="ProtNLM"/>
    </source>
</evidence>
<proteinExistence type="predicted"/>
<dbReference type="InterPro" id="IPR043148">
    <property type="entry name" value="TagF_C"/>
</dbReference>
<keyword evidence="1" id="KW-0472">Membrane</keyword>
<dbReference type="RefSeq" id="WP_147139291.1">
    <property type="nucleotide sequence ID" value="NZ_BAABIJ010000002.1"/>
</dbReference>
<feature type="transmembrane region" description="Helical" evidence="1">
    <location>
        <begin position="158"/>
        <end position="176"/>
    </location>
</feature>
<accession>A0A562V371</accession>
<feature type="transmembrane region" description="Helical" evidence="1">
    <location>
        <begin position="182"/>
        <end position="204"/>
    </location>
</feature>
<reference evidence="2 3" key="1">
    <citation type="journal article" date="2013" name="Stand. Genomic Sci.">
        <title>Genomic Encyclopedia of Type Strains, Phase I: The one thousand microbial genomes (KMG-I) project.</title>
        <authorList>
            <person name="Kyrpides N.C."/>
            <person name="Woyke T."/>
            <person name="Eisen J.A."/>
            <person name="Garrity G."/>
            <person name="Lilburn T.G."/>
            <person name="Beck B.J."/>
            <person name="Whitman W.B."/>
            <person name="Hugenholtz P."/>
            <person name="Klenk H.P."/>
        </authorList>
    </citation>
    <scope>NUCLEOTIDE SEQUENCE [LARGE SCALE GENOMIC DNA]</scope>
    <source>
        <strain evidence="2 3">DSM 45044</strain>
    </source>
</reference>
<comment type="caution">
    <text evidence="2">The sequence shown here is derived from an EMBL/GenBank/DDBJ whole genome shotgun (WGS) entry which is preliminary data.</text>
</comment>
<keyword evidence="1" id="KW-0812">Transmembrane</keyword>
<name>A0A562V371_9ACTN</name>
<protein>
    <recommendedName>
        <fullName evidence="4">CDP-glycerol:poly(Glycerophosphate) glycerophosphotransferase</fullName>
    </recommendedName>
</protein>
<evidence type="ECO:0000313" key="3">
    <source>
        <dbReference type="Proteomes" id="UP000321617"/>
    </source>
</evidence>
<keyword evidence="1" id="KW-1133">Transmembrane helix</keyword>
<evidence type="ECO:0000313" key="2">
    <source>
        <dbReference type="EMBL" id="TWJ12293.1"/>
    </source>
</evidence>
<organism evidence="2 3">
    <name type="scientific">Stackebrandtia albiflava</name>
    <dbReference type="NCBI Taxonomy" id="406432"/>
    <lineage>
        <taxon>Bacteria</taxon>
        <taxon>Bacillati</taxon>
        <taxon>Actinomycetota</taxon>
        <taxon>Actinomycetes</taxon>
        <taxon>Glycomycetales</taxon>
        <taxon>Glycomycetaceae</taxon>
        <taxon>Stackebrandtia</taxon>
    </lineage>
</organism>
<dbReference type="OrthoDB" id="7806295at2"/>
<dbReference type="SUPFAM" id="SSF53756">
    <property type="entry name" value="UDP-Glycosyltransferase/glycogen phosphorylase"/>
    <property type="match status" value="1"/>
</dbReference>
<dbReference type="AlphaFoldDB" id="A0A562V371"/>
<dbReference type="Proteomes" id="UP000321617">
    <property type="component" value="Unassembled WGS sequence"/>
</dbReference>
<dbReference type="Gene3D" id="3.40.50.12580">
    <property type="match status" value="2"/>
</dbReference>
<feature type="transmembrane region" description="Helical" evidence="1">
    <location>
        <begin position="20"/>
        <end position="50"/>
    </location>
</feature>